<dbReference type="Ensembl" id="ENSMMDT00005025836.1">
    <property type="protein sequence ID" value="ENSMMDP00005025301.1"/>
    <property type="gene ID" value="ENSMMDG00005012114.1"/>
</dbReference>
<feature type="region of interest" description="Disordered" evidence="2">
    <location>
        <begin position="370"/>
        <end position="484"/>
    </location>
</feature>
<dbReference type="Gene3D" id="2.60.40.640">
    <property type="match status" value="2"/>
</dbReference>
<feature type="compositionally biased region" description="Polar residues" evidence="2">
    <location>
        <begin position="471"/>
        <end position="484"/>
    </location>
</feature>
<evidence type="ECO:0000313" key="4">
    <source>
        <dbReference type="Ensembl" id="ENSMMDP00005025301.1"/>
    </source>
</evidence>
<dbReference type="SMART" id="SM01017">
    <property type="entry name" value="Arrestin_C"/>
    <property type="match status" value="1"/>
</dbReference>
<feature type="region of interest" description="Disordered" evidence="2">
    <location>
        <begin position="300"/>
        <end position="330"/>
    </location>
</feature>
<dbReference type="InParanoid" id="A0A667YW40"/>
<dbReference type="RefSeq" id="XP_029915007.1">
    <property type="nucleotide sequence ID" value="XM_030059147.1"/>
</dbReference>
<name>A0A667YW40_9TELE</name>
<dbReference type="SUPFAM" id="SSF81296">
    <property type="entry name" value="E set domains"/>
    <property type="match status" value="2"/>
</dbReference>
<dbReference type="Pfam" id="PF00339">
    <property type="entry name" value="Arrestin_N"/>
    <property type="match status" value="1"/>
</dbReference>
<evidence type="ECO:0000313" key="5">
    <source>
        <dbReference type="Proteomes" id="UP000472263"/>
    </source>
</evidence>
<organism evidence="4 5">
    <name type="scientific">Myripristis murdjan</name>
    <name type="common">pinecone soldierfish</name>
    <dbReference type="NCBI Taxonomy" id="586833"/>
    <lineage>
        <taxon>Eukaryota</taxon>
        <taxon>Metazoa</taxon>
        <taxon>Chordata</taxon>
        <taxon>Craniata</taxon>
        <taxon>Vertebrata</taxon>
        <taxon>Euteleostomi</taxon>
        <taxon>Actinopterygii</taxon>
        <taxon>Neopterygii</taxon>
        <taxon>Teleostei</taxon>
        <taxon>Neoteleostei</taxon>
        <taxon>Acanthomorphata</taxon>
        <taxon>Holocentriformes</taxon>
        <taxon>Holocentridae</taxon>
        <taxon>Myripristis</taxon>
    </lineage>
</organism>
<evidence type="ECO:0000256" key="1">
    <source>
        <dbReference type="ARBA" id="ARBA00005298"/>
    </source>
</evidence>
<dbReference type="InterPro" id="IPR011021">
    <property type="entry name" value="Arrestin-like_N"/>
</dbReference>
<gene>
    <name evidence="4" type="primary">LOC115364633</name>
</gene>
<dbReference type="GeneTree" id="ENSGT00940000164012"/>
<dbReference type="InterPro" id="IPR050357">
    <property type="entry name" value="Arrestin_domain-protein"/>
</dbReference>
<accession>A0A667YW40</accession>
<evidence type="ECO:0000259" key="3">
    <source>
        <dbReference type="SMART" id="SM01017"/>
    </source>
</evidence>
<feature type="compositionally biased region" description="Low complexity" evidence="2">
    <location>
        <begin position="307"/>
        <end position="321"/>
    </location>
</feature>
<dbReference type="InterPro" id="IPR014756">
    <property type="entry name" value="Ig_E-set"/>
</dbReference>
<comment type="similarity">
    <text evidence="1">Belongs to the arrestin family.</text>
</comment>
<dbReference type="PANTHER" id="PTHR11188">
    <property type="entry name" value="ARRESTIN DOMAIN CONTAINING PROTEIN"/>
    <property type="match status" value="1"/>
</dbReference>
<dbReference type="GO" id="GO:0007399">
    <property type="term" value="P:nervous system development"/>
    <property type="evidence" value="ECO:0007669"/>
    <property type="project" value="UniProtKB-ARBA"/>
</dbReference>
<reference evidence="4" key="2">
    <citation type="submission" date="2025-08" db="UniProtKB">
        <authorList>
            <consortium name="Ensembl"/>
        </authorList>
    </citation>
    <scope>IDENTIFICATION</scope>
</reference>
<dbReference type="AlphaFoldDB" id="A0A667YW40"/>
<dbReference type="PANTHER" id="PTHR11188:SF135">
    <property type="entry name" value="ARRESTIN DOMAIN CONTAINING 3-LIKE-RELATED"/>
    <property type="match status" value="1"/>
</dbReference>
<sequence>MPSIKDLRLTYDVLNEEGTFSEGDAITGKVTLELLKETQVESLFVKAKGDANVHWSEKRGDRHYSYNAHRRLFKDKKFLIPESTRETVLPAGIHVYNFSLQIPPGGMPSSFKGHHGKIVYRLVAKVARSWRMDRTVDKELKFVSKAIPNIAHLMTGQFGSVNKEMGLFSKGQVNMEVTVDRGASAPGGTVAVVAKINNSSSKDMTPKLSLKKNVVYSAQGSRKHEEYSVCKMVGNAVTPRTDKTVQWAMSIPADVPQTINNCDIISVEYHIKVCLDISFSFDPKVKLPFVIIPPGLTSGPQPGGAVGPSPFGAFGGPSSSDFPPPGLPAGPYPVHPAPGAHAYPQGPTYPALHAGYPAMYPAPNPAMAGGYNNPVPRQPSPYGSPFSSSSSSPVHHPPPSAPTFHPPPSAPAFHPPPSAPDLNPPPYSMFNPSPACPTYNLPPTGPDTTTNFLSQPGEEAPPSYMDLFPPSGTQTSPTGSDGKQ</sequence>
<proteinExistence type="inferred from homology"/>
<dbReference type="GO" id="GO:0015031">
    <property type="term" value="P:protein transport"/>
    <property type="evidence" value="ECO:0007669"/>
    <property type="project" value="TreeGrafter"/>
</dbReference>
<dbReference type="InterPro" id="IPR014752">
    <property type="entry name" value="Arrestin-like_C"/>
</dbReference>
<keyword evidence="5" id="KW-1185">Reference proteome</keyword>
<evidence type="ECO:0000256" key="2">
    <source>
        <dbReference type="SAM" id="MobiDB-lite"/>
    </source>
</evidence>
<protein>
    <submittedName>
        <fullName evidence="4">Arrestin domain-containing protein 2-like</fullName>
    </submittedName>
</protein>
<reference evidence="4" key="1">
    <citation type="submission" date="2019-06" db="EMBL/GenBank/DDBJ databases">
        <authorList>
            <consortium name="Wellcome Sanger Institute Data Sharing"/>
        </authorList>
    </citation>
    <scope>NUCLEOTIDE SEQUENCE [LARGE SCALE GENOMIC DNA]</scope>
</reference>
<feature type="compositionally biased region" description="Low complexity" evidence="2">
    <location>
        <begin position="370"/>
        <end position="394"/>
    </location>
</feature>
<dbReference type="Pfam" id="PF02752">
    <property type="entry name" value="Arrestin_C"/>
    <property type="match status" value="1"/>
</dbReference>
<dbReference type="GO" id="GO:0005737">
    <property type="term" value="C:cytoplasm"/>
    <property type="evidence" value="ECO:0007669"/>
    <property type="project" value="TreeGrafter"/>
</dbReference>
<dbReference type="GO" id="GO:0005886">
    <property type="term" value="C:plasma membrane"/>
    <property type="evidence" value="ECO:0007669"/>
    <property type="project" value="TreeGrafter"/>
</dbReference>
<dbReference type="InterPro" id="IPR011022">
    <property type="entry name" value="Arrestin_C-like"/>
</dbReference>
<dbReference type="Proteomes" id="UP000472263">
    <property type="component" value="Chromosome 9"/>
</dbReference>
<dbReference type="GeneID" id="115364633"/>
<feature type="domain" description="Arrestin C-terminal-like" evidence="3">
    <location>
        <begin position="169"/>
        <end position="294"/>
    </location>
</feature>
<feature type="compositionally biased region" description="Pro residues" evidence="2">
    <location>
        <begin position="395"/>
        <end position="427"/>
    </location>
</feature>
<dbReference type="OrthoDB" id="7785529at2759"/>
<reference evidence="4" key="3">
    <citation type="submission" date="2025-09" db="UniProtKB">
        <authorList>
            <consortium name="Ensembl"/>
        </authorList>
    </citation>
    <scope>IDENTIFICATION</scope>
</reference>